<protein>
    <submittedName>
        <fullName evidence="1">Uncharacterized protein</fullName>
    </submittedName>
</protein>
<gene>
    <name evidence="1" type="ORF">PoB_002687100</name>
</gene>
<sequence>MARLSIATLETEAKLWRGCQLLHWKQKQNHGGVVNCYIGNKQNHGGVVNCYTGNGSKTIAGLSIATLETEAKPWRGAVENYYNGNRS</sequence>
<name>A0AAV3ZWQ2_9GAST</name>
<dbReference type="Proteomes" id="UP000735302">
    <property type="component" value="Unassembled WGS sequence"/>
</dbReference>
<comment type="caution">
    <text evidence="1">The sequence shown here is derived from an EMBL/GenBank/DDBJ whole genome shotgun (WGS) entry which is preliminary data.</text>
</comment>
<dbReference type="AlphaFoldDB" id="A0AAV3ZWQ2"/>
<proteinExistence type="predicted"/>
<dbReference type="EMBL" id="BLXT01003087">
    <property type="protein sequence ID" value="GFO00366.1"/>
    <property type="molecule type" value="Genomic_DNA"/>
</dbReference>
<evidence type="ECO:0000313" key="1">
    <source>
        <dbReference type="EMBL" id="GFO00366.1"/>
    </source>
</evidence>
<accession>A0AAV3ZWQ2</accession>
<evidence type="ECO:0000313" key="2">
    <source>
        <dbReference type="Proteomes" id="UP000735302"/>
    </source>
</evidence>
<reference evidence="1 2" key="1">
    <citation type="journal article" date="2021" name="Elife">
        <title>Chloroplast acquisition without the gene transfer in kleptoplastic sea slugs, Plakobranchus ocellatus.</title>
        <authorList>
            <person name="Maeda T."/>
            <person name="Takahashi S."/>
            <person name="Yoshida T."/>
            <person name="Shimamura S."/>
            <person name="Takaki Y."/>
            <person name="Nagai Y."/>
            <person name="Toyoda A."/>
            <person name="Suzuki Y."/>
            <person name="Arimoto A."/>
            <person name="Ishii H."/>
            <person name="Satoh N."/>
            <person name="Nishiyama T."/>
            <person name="Hasebe M."/>
            <person name="Maruyama T."/>
            <person name="Minagawa J."/>
            <person name="Obokata J."/>
            <person name="Shigenobu S."/>
        </authorList>
    </citation>
    <scope>NUCLEOTIDE SEQUENCE [LARGE SCALE GENOMIC DNA]</scope>
</reference>
<organism evidence="1 2">
    <name type="scientific">Plakobranchus ocellatus</name>
    <dbReference type="NCBI Taxonomy" id="259542"/>
    <lineage>
        <taxon>Eukaryota</taxon>
        <taxon>Metazoa</taxon>
        <taxon>Spiralia</taxon>
        <taxon>Lophotrochozoa</taxon>
        <taxon>Mollusca</taxon>
        <taxon>Gastropoda</taxon>
        <taxon>Heterobranchia</taxon>
        <taxon>Euthyneura</taxon>
        <taxon>Panpulmonata</taxon>
        <taxon>Sacoglossa</taxon>
        <taxon>Placobranchoidea</taxon>
        <taxon>Plakobranchidae</taxon>
        <taxon>Plakobranchus</taxon>
    </lineage>
</organism>
<keyword evidence="2" id="KW-1185">Reference proteome</keyword>